<keyword evidence="2" id="KW-1185">Reference proteome</keyword>
<evidence type="ECO:0000313" key="1">
    <source>
        <dbReference type="EMBL" id="CAG9792332.1"/>
    </source>
</evidence>
<reference evidence="1" key="1">
    <citation type="submission" date="2021-12" db="EMBL/GenBank/DDBJ databases">
        <authorList>
            <person name="King R."/>
        </authorList>
    </citation>
    <scope>NUCLEOTIDE SEQUENCE</scope>
</reference>
<organism evidence="1 2">
    <name type="scientific">Diatraea saccharalis</name>
    <name type="common">sugarcane borer</name>
    <dbReference type="NCBI Taxonomy" id="40085"/>
    <lineage>
        <taxon>Eukaryota</taxon>
        <taxon>Metazoa</taxon>
        <taxon>Ecdysozoa</taxon>
        <taxon>Arthropoda</taxon>
        <taxon>Hexapoda</taxon>
        <taxon>Insecta</taxon>
        <taxon>Pterygota</taxon>
        <taxon>Neoptera</taxon>
        <taxon>Endopterygota</taxon>
        <taxon>Lepidoptera</taxon>
        <taxon>Glossata</taxon>
        <taxon>Ditrysia</taxon>
        <taxon>Pyraloidea</taxon>
        <taxon>Crambidae</taxon>
        <taxon>Crambinae</taxon>
        <taxon>Diatraea</taxon>
    </lineage>
</organism>
<name>A0A9N9WGR2_9NEOP</name>
<dbReference type="OrthoDB" id="6924228at2759"/>
<dbReference type="AlphaFoldDB" id="A0A9N9WGR2"/>
<dbReference type="EMBL" id="OU893335">
    <property type="protein sequence ID" value="CAG9792332.1"/>
    <property type="molecule type" value="Genomic_DNA"/>
</dbReference>
<evidence type="ECO:0000313" key="2">
    <source>
        <dbReference type="Proteomes" id="UP001153714"/>
    </source>
</evidence>
<dbReference type="Proteomes" id="UP001153714">
    <property type="component" value="Chromosome 4"/>
</dbReference>
<sequence>MKGLVLPLQALKYAIYWRILSFTFDTSTSIRADTDVDTGVRCLWALYGEKRDFSRRHKIVFLFAFHVTTGTLDIEKIKGLKSTAAEKLQTLTAKAATGLQQLKETASNSLHELAETASHNIQHLGDDIDLNNLYKLDVLHVIPAVKSKYKLIKDLYNKPETKVNVIHIYGDELNSHFDHAKLVKVKEWHPALPHHVHEPPHHFHHSPHHPPHHHHHLEHYHLRYPVKEY</sequence>
<proteinExistence type="predicted"/>
<accession>A0A9N9WGR2</accession>
<protein>
    <submittedName>
        <fullName evidence="1">Uncharacterized protein</fullName>
    </submittedName>
</protein>
<reference evidence="1" key="2">
    <citation type="submission" date="2022-10" db="EMBL/GenBank/DDBJ databases">
        <authorList>
            <consortium name="ENA_rothamsted_submissions"/>
            <consortium name="culmorum"/>
            <person name="King R."/>
        </authorList>
    </citation>
    <scope>NUCLEOTIDE SEQUENCE</scope>
</reference>
<gene>
    <name evidence="1" type="ORF">DIATSA_LOCUS9877</name>
</gene>